<keyword evidence="1 8" id="KW-0963">Cytoplasm</keyword>
<dbReference type="CDD" id="cd21157">
    <property type="entry name" value="PUA_G5K"/>
    <property type="match status" value="1"/>
</dbReference>
<dbReference type="AlphaFoldDB" id="A0A0M6W729"/>
<keyword evidence="3 8" id="KW-0641">Proline biosynthesis</keyword>
<dbReference type="SUPFAM" id="SSF88697">
    <property type="entry name" value="PUA domain-like"/>
    <property type="match status" value="1"/>
</dbReference>
<dbReference type="PANTHER" id="PTHR43654">
    <property type="entry name" value="GLUTAMATE 5-KINASE"/>
    <property type="match status" value="1"/>
</dbReference>
<accession>A0A0M6W729</accession>
<keyword evidence="7 8" id="KW-0067">ATP-binding</keyword>
<evidence type="ECO:0000256" key="4">
    <source>
        <dbReference type="ARBA" id="ARBA00022679"/>
    </source>
</evidence>
<evidence type="ECO:0000256" key="2">
    <source>
        <dbReference type="ARBA" id="ARBA00022605"/>
    </source>
</evidence>
<dbReference type="GO" id="GO:0005829">
    <property type="term" value="C:cytosol"/>
    <property type="evidence" value="ECO:0007669"/>
    <property type="project" value="TreeGrafter"/>
</dbReference>
<dbReference type="Pfam" id="PF00696">
    <property type="entry name" value="AA_kinase"/>
    <property type="match status" value="1"/>
</dbReference>
<feature type="binding site" evidence="8">
    <location>
        <begin position="211"/>
        <end position="217"/>
    </location>
    <ligand>
        <name>ATP</name>
        <dbReference type="ChEBI" id="CHEBI:30616"/>
    </ligand>
</feature>
<dbReference type="EMBL" id="CVRF01000002">
    <property type="protein sequence ID" value="CRK85689.1"/>
    <property type="molecule type" value="Genomic_DNA"/>
</dbReference>
<keyword evidence="6 8" id="KW-0418">Kinase</keyword>
<feature type="domain" description="PUA" evidence="9">
    <location>
        <begin position="276"/>
        <end position="359"/>
    </location>
</feature>
<feature type="binding site" evidence="8">
    <location>
        <position position="137"/>
    </location>
    <ligand>
        <name>substrate</name>
    </ligand>
</feature>
<dbReference type="PROSITE" id="PS50890">
    <property type="entry name" value="PUA"/>
    <property type="match status" value="1"/>
</dbReference>
<reference evidence="11" key="1">
    <citation type="submission" date="2015-05" db="EMBL/GenBank/DDBJ databases">
        <authorList>
            <person name="Manzano-Marin A."/>
        </authorList>
    </citation>
    <scope>NUCLEOTIDE SEQUENCE [LARGE SCALE GENOMIC DNA]</scope>
    <source>
        <strain evidence="11">officinalis</strain>
    </source>
</reference>
<keyword evidence="4 8" id="KW-0808">Transferase</keyword>
<feature type="binding site" evidence="8">
    <location>
        <position position="149"/>
    </location>
    <ligand>
        <name>substrate</name>
    </ligand>
</feature>
<dbReference type="InterPro" id="IPR015947">
    <property type="entry name" value="PUA-like_sf"/>
</dbReference>
<dbReference type="EC" id="2.7.2.11" evidence="8"/>
<feature type="binding site" evidence="8">
    <location>
        <position position="10"/>
    </location>
    <ligand>
        <name>ATP</name>
        <dbReference type="ChEBI" id="CHEBI:30616"/>
    </ligand>
</feature>
<evidence type="ECO:0000256" key="3">
    <source>
        <dbReference type="ARBA" id="ARBA00022650"/>
    </source>
</evidence>
<dbReference type="GO" id="GO:0005524">
    <property type="term" value="F:ATP binding"/>
    <property type="evidence" value="ECO:0007669"/>
    <property type="project" value="UniProtKB-KW"/>
</dbReference>
<dbReference type="Pfam" id="PF01472">
    <property type="entry name" value="PUA"/>
    <property type="match status" value="1"/>
</dbReference>
<dbReference type="InterPro" id="IPR036974">
    <property type="entry name" value="PUA_sf"/>
</dbReference>
<evidence type="ECO:0000256" key="1">
    <source>
        <dbReference type="ARBA" id="ARBA00022490"/>
    </source>
</evidence>
<dbReference type="PIRSF" id="PIRSF000729">
    <property type="entry name" value="GK"/>
    <property type="match status" value="1"/>
</dbReference>
<dbReference type="FunFam" id="3.40.1160.10:FF:000006">
    <property type="entry name" value="Glutamate 5-kinase"/>
    <property type="match status" value="1"/>
</dbReference>
<dbReference type="InterPro" id="IPR005715">
    <property type="entry name" value="Glu_5kinase/COase_Synthase"/>
</dbReference>
<evidence type="ECO:0000256" key="6">
    <source>
        <dbReference type="ARBA" id="ARBA00022777"/>
    </source>
</evidence>
<proteinExistence type="inferred from homology"/>
<comment type="subcellular location">
    <subcellularLocation>
        <location evidence="8">Cytoplasm</location>
    </subcellularLocation>
</comment>
<dbReference type="SUPFAM" id="SSF53633">
    <property type="entry name" value="Carbamate kinase-like"/>
    <property type="match status" value="1"/>
</dbReference>
<dbReference type="PANTHER" id="PTHR43654:SF1">
    <property type="entry name" value="ISOPENTENYL PHOSPHATE KINASE"/>
    <property type="match status" value="1"/>
</dbReference>
<dbReference type="SMART" id="SM00359">
    <property type="entry name" value="PUA"/>
    <property type="match status" value="1"/>
</dbReference>
<dbReference type="InterPro" id="IPR019797">
    <property type="entry name" value="Glutamate_5-kinase_CS"/>
</dbReference>
<dbReference type="Gene3D" id="2.30.130.10">
    <property type="entry name" value="PUA domain"/>
    <property type="match status" value="1"/>
</dbReference>
<comment type="pathway">
    <text evidence="8">Amino-acid biosynthesis; L-proline biosynthesis; L-glutamate 5-semialdehyde from L-glutamate: step 1/2.</text>
</comment>
<dbReference type="UniPathway" id="UPA00098">
    <property type="reaction ID" value="UER00359"/>
</dbReference>
<keyword evidence="5 8" id="KW-0547">Nucleotide-binding</keyword>
<keyword evidence="2 8" id="KW-0028">Amino-acid biosynthesis</keyword>
<comment type="function">
    <text evidence="8">Catalyzes the transfer of a phosphate group to glutamate to form L-glutamate 5-phosphate.</text>
</comment>
<sequence length="367" mass="40261">MENKQTLVIKLGTSLLTGGSKHIKQSQIVELVKQCAKQYKKGHRIIIVSSGAIASGREHLNYPKLQNTIVSNQLLAAVGQSKLIQLWEKLFSVYGIHIGQILLTRSDLKNRKRFLNARNVLIALLNKGIIPIINENDAVATDEIKVGDNDNLSAFTAILSNADNLLLLTDIEGLYDSNPHQNPNAKLISEVHNIDNKLRSKAGKSISGLGTGGMTTKLQAADIAIQAGINVTITSGYKPNVIDSVIKNIHVGTRFYGKKKPNETRNRWIFIAIAKGDVYIDNGAQIAILKKKCSLLPKGIKKIKGEFSRGSVIHIRNMNGKIIARGISRYNSDAIKNIAGCHSKQINQILGYQHGPVVVHRNHMIVS</sequence>
<gene>
    <name evidence="8 10" type="primary">proB</name>
    <name evidence="10" type="ORF">SOFFGTOCOR_0259</name>
</gene>
<evidence type="ECO:0000256" key="7">
    <source>
        <dbReference type="ARBA" id="ARBA00022840"/>
    </source>
</evidence>
<evidence type="ECO:0000313" key="11">
    <source>
        <dbReference type="Proteomes" id="UP000242301"/>
    </source>
</evidence>
<dbReference type="GO" id="GO:0003723">
    <property type="term" value="F:RNA binding"/>
    <property type="evidence" value="ECO:0007669"/>
    <property type="project" value="InterPro"/>
</dbReference>
<dbReference type="Gene3D" id="3.40.1160.10">
    <property type="entry name" value="Acetylglutamate kinase-like"/>
    <property type="match status" value="2"/>
</dbReference>
<dbReference type="STRING" id="1715285.SOFFGTOCOR_0259"/>
<comment type="similarity">
    <text evidence="8">Belongs to the glutamate 5-kinase family.</text>
</comment>
<dbReference type="InterPro" id="IPR041739">
    <property type="entry name" value="G5K_ProB"/>
</dbReference>
<feature type="binding site" evidence="8">
    <location>
        <begin position="169"/>
        <end position="170"/>
    </location>
    <ligand>
        <name>ATP</name>
        <dbReference type="ChEBI" id="CHEBI:30616"/>
    </ligand>
</feature>
<dbReference type="PROSITE" id="PS00902">
    <property type="entry name" value="GLUTAMATE_5_KINASE"/>
    <property type="match status" value="1"/>
</dbReference>
<dbReference type="Proteomes" id="UP000242301">
    <property type="component" value="Unassembled WGS sequence"/>
</dbReference>
<dbReference type="NCBIfam" id="TIGR01027">
    <property type="entry name" value="proB"/>
    <property type="match status" value="1"/>
</dbReference>
<evidence type="ECO:0000313" key="10">
    <source>
        <dbReference type="EMBL" id="CRK85689.1"/>
    </source>
</evidence>
<organism evidence="10 11">
    <name type="scientific">Candidatus Providencia siddallii</name>
    <dbReference type="NCBI Taxonomy" id="1715285"/>
    <lineage>
        <taxon>Bacteria</taxon>
        <taxon>Pseudomonadati</taxon>
        <taxon>Pseudomonadota</taxon>
        <taxon>Gammaproteobacteria</taxon>
        <taxon>Enterobacterales</taxon>
        <taxon>Morganellaceae</taxon>
        <taxon>Providencia</taxon>
    </lineage>
</organism>
<dbReference type="InterPro" id="IPR011529">
    <property type="entry name" value="Glu_5kinase"/>
</dbReference>
<dbReference type="CDD" id="cd04242">
    <property type="entry name" value="AAK_G5K_ProB"/>
    <property type="match status" value="1"/>
</dbReference>
<name>A0A0M6W729_9GAMM</name>
<dbReference type="InterPro" id="IPR001057">
    <property type="entry name" value="Glu/AcGlu_kinase"/>
</dbReference>
<evidence type="ECO:0000256" key="8">
    <source>
        <dbReference type="HAMAP-Rule" id="MF_00456"/>
    </source>
</evidence>
<comment type="catalytic activity">
    <reaction evidence="8">
        <text>L-glutamate + ATP = L-glutamyl 5-phosphate + ADP</text>
        <dbReference type="Rhea" id="RHEA:14877"/>
        <dbReference type="ChEBI" id="CHEBI:29985"/>
        <dbReference type="ChEBI" id="CHEBI:30616"/>
        <dbReference type="ChEBI" id="CHEBI:58274"/>
        <dbReference type="ChEBI" id="CHEBI:456216"/>
        <dbReference type="EC" id="2.7.2.11"/>
    </reaction>
</comment>
<dbReference type="GO" id="GO:0055129">
    <property type="term" value="P:L-proline biosynthetic process"/>
    <property type="evidence" value="ECO:0007669"/>
    <property type="project" value="UniProtKB-UniRule"/>
</dbReference>
<dbReference type="FunFam" id="2.30.130.10:FF:000003">
    <property type="entry name" value="Glutamate 5-kinase"/>
    <property type="match status" value="1"/>
</dbReference>
<dbReference type="InterPro" id="IPR036393">
    <property type="entry name" value="AceGlu_kinase-like_sf"/>
</dbReference>
<feature type="binding site" evidence="8">
    <location>
        <position position="50"/>
    </location>
    <ligand>
        <name>substrate</name>
    </ligand>
</feature>
<evidence type="ECO:0000256" key="5">
    <source>
        <dbReference type="ARBA" id="ARBA00022741"/>
    </source>
</evidence>
<dbReference type="HAMAP" id="MF_00456">
    <property type="entry name" value="ProB"/>
    <property type="match status" value="1"/>
</dbReference>
<dbReference type="InterPro" id="IPR002478">
    <property type="entry name" value="PUA"/>
</dbReference>
<dbReference type="PRINTS" id="PR00474">
    <property type="entry name" value="GLU5KINASE"/>
</dbReference>
<protein>
    <recommendedName>
        <fullName evidence="8">Glutamate 5-kinase</fullName>
        <ecNumber evidence="8">2.7.2.11</ecNumber>
    </recommendedName>
    <alternativeName>
        <fullName evidence="8">Gamma-glutamyl kinase</fullName>
        <shortName evidence="8">GK</shortName>
    </alternativeName>
</protein>
<dbReference type="InterPro" id="IPR001048">
    <property type="entry name" value="Asp/Glu/Uridylate_kinase"/>
</dbReference>
<keyword evidence="11" id="KW-1185">Reference proteome</keyword>
<dbReference type="GO" id="GO:0004349">
    <property type="term" value="F:glutamate 5-kinase activity"/>
    <property type="evidence" value="ECO:0007669"/>
    <property type="project" value="UniProtKB-UniRule"/>
</dbReference>
<evidence type="ECO:0000259" key="9">
    <source>
        <dbReference type="SMART" id="SM00359"/>
    </source>
</evidence>